<comment type="subunit">
    <text evidence="4">Monomer.</text>
</comment>
<dbReference type="GO" id="GO:0004045">
    <property type="term" value="F:peptidyl-tRNA hydrolase activity"/>
    <property type="evidence" value="ECO:0007669"/>
    <property type="project" value="UniProtKB-UniRule"/>
</dbReference>
<keyword evidence="1 4" id="KW-0820">tRNA-binding</keyword>
<dbReference type="Pfam" id="PF01195">
    <property type="entry name" value="Pept_tRNA_hydro"/>
    <property type="match status" value="1"/>
</dbReference>
<comment type="subcellular location">
    <subcellularLocation>
        <location evidence="4">Cytoplasm</location>
    </subcellularLocation>
</comment>
<dbReference type="InterPro" id="IPR001328">
    <property type="entry name" value="Pept_tRNA_hydro"/>
</dbReference>
<accession>A0A1G2Q1V0</accession>
<dbReference type="HAMAP" id="MF_00083">
    <property type="entry name" value="Pept_tRNA_hydro_bact"/>
    <property type="match status" value="1"/>
</dbReference>
<keyword evidence="2 4" id="KW-0378">Hydrolase</keyword>
<dbReference type="SUPFAM" id="SSF53178">
    <property type="entry name" value="Peptidyl-tRNA hydrolase-like"/>
    <property type="match status" value="1"/>
</dbReference>
<dbReference type="AlphaFoldDB" id="A0A1G2Q1V0"/>
<feature type="binding site" evidence="4">
    <location>
        <position position="64"/>
    </location>
    <ligand>
        <name>tRNA</name>
        <dbReference type="ChEBI" id="CHEBI:17843"/>
    </ligand>
</feature>
<comment type="function">
    <text evidence="4">Hydrolyzes ribosome-free peptidyl-tRNAs (with 1 or more amino acids incorporated), which drop off the ribosome during protein synthesis, or as a result of ribosome stalling.</text>
</comment>
<dbReference type="PANTHER" id="PTHR17224">
    <property type="entry name" value="PEPTIDYL-TRNA HYDROLASE"/>
    <property type="match status" value="1"/>
</dbReference>
<evidence type="ECO:0000256" key="1">
    <source>
        <dbReference type="ARBA" id="ARBA00022555"/>
    </source>
</evidence>
<dbReference type="InterPro" id="IPR036416">
    <property type="entry name" value="Pept_tRNA_hydro_sf"/>
</dbReference>
<gene>
    <name evidence="4" type="primary">pth</name>
    <name evidence="5" type="ORF">A2388_01150</name>
</gene>
<evidence type="ECO:0000313" key="5">
    <source>
        <dbReference type="EMBL" id="OHA54553.1"/>
    </source>
</evidence>
<reference evidence="5 6" key="1">
    <citation type="journal article" date="2016" name="Nat. Commun.">
        <title>Thousands of microbial genomes shed light on interconnected biogeochemical processes in an aquifer system.</title>
        <authorList>
            <person name="Anantharaman K."/>
            <person name="Brown C.T."/>
            <person name="Hug L.A."/>
            <person name="Sharon I."/>
            <person name="Castelle C.J."/>
            <person name="Probst A.J."/>
            <person name="Thomas B.C."/>
            <person name="Singh A."/>
            <person name="Wilkins M.J."/>
            <person name="Karaoz U."/>
            <person name="Brodie E.L."/>
            <person name="Williams K.H."/>
            <person name="Hubbard S.S."/>
            <person name="Banfield J.F."/>
        </authorList>
    </citation>
    <scope>NUCLEOTIDE SEQUENCE [LARGE SCALE GENOMIC DNA]</scope>
</reference>
<keyword evidence="3 4" id="KW-0694">RNA-binding</keyword>
<dbReference type="GO" id="GO:0005737">
    <property type="term" value="C:cytoplasm"/>
    <property type="evidence" value="ECO:0007669"/>
    <property type="project" value="UniProtKB-SubCell"/>
</dbReference>
<evidence type="ECO:0000313" key="6">
    <source>
        <dbReference type="Proteomes" id="UP000177575"/>
    </source>
</evidence>
<organism evidence="5 6">
    <name type="scientific">Candidatus Veblenbacteria bacterium RIFOXYB1_FULL_43_13</name>
    <dbReference type="NCBI Taxonomy" id="1802426"/>
    <lineage>
        <taxon>Bacteria</taxon>
        <taxon>Candidatus Vebleniibacteriota</taxon>
    </lineage>
</organism>
<dbReference type="NCBIfam" id="TIGR00447">
    <property type="entry name" value="pth"/>
    <property type="match status" value="1"/>
</dbReference>
<sequence length="185" mass="20341">MKLIVGLGNTGTKYADTLHNIGWVAVEKLVAQANGTWKSFSKISEICQLNSSQAIILKPLTFMNESGRAVREIVDYFKITLDDLWVVHDELDLPPGEIRISFDASSAGHRGVQSLIESLSSQAWWRFRLGIGRPPTNIQADNFVLTKPDTIVATFIADSISKTVDLLKLALTDGIASASLKNKEK</sequence>
<proteinExistence type="inferred from homology"/>
<dbReference type="GO" id="GO:0072344">
    <property type="term" value="P:rescue of stalled ribosome"/>
    <property type="evidence" value="ECO:0007669"/>
    <property type="project" value="UniProtKB-UniRule"/>
</dbReference>
<dbReference type="CDD" id="cd00462">
    <property type="entry name" value="PTH"/>
    <property type="match status" value="1"/>
</dbReference>
<keyword evidence="4" id="KW-0963">Cytoplasm</keyword>
<dbReference type="GO" id="GO:0000049">
    <property type="term" value="F:tRNA binding"/>
    <property type="evidence" value="ECO:0007669"/>
    <property type="project" value="UniProtKB-UniRule"/>
</dbReference>
<dbReference type="GO" id="GO:0006515">
    <property type="term" value="P:protein quality control for misfolded or incompletely synthesized proteins"/>
    <property type="evidence" value="ECO:0007669"/>
    <property type="project" value="UniProtKB-UniRule"/>
</dbReference>
<dbReference type="EMBL" id="MHTC01000047">
    <property type="protein sequence ID" value="OHA54553.1"/>
    <property type="molecule type" value="Genomic_DNA"/>
</dbReference>
<feature type="site" description="Stabilizes the basic form of H active site to accept a proton" evidence="4">
    <location>
        <position position="89"/>
    </location>
</feature>
<dbReference type="Gene3D" id="3.40.50.1470">
    <property type="entry name" value="Peptidyl-tRNA hydrolase"/>
    <property type="match status" value="1"/>
</dbReference>
<dbReference type="EC" id="3.1.1.29" evidence="4"/>
<feature type="binding site" evidence="4">
    <location>
        <position position="14"/>
    </location>
    <ligand>
        <name>tRNA</name>
        <dbReference type="ChEBI" id="CHEBI:17843"/>
    </ligand>
</feature>
<feature type="site" description="Discriminates between blocked and unblocked aminoacyl-tRNA" evidence="4">
    <location>
        <position position="9"/>
    </location>
</feature>
<evidence type="ECO:0000256" key="4">
    <source>
        <dbReference type="HAMAP-Rule" id="MF_00083"/>
    </source>
</evidence>
<evidence type="ECO:0000256" key="2">
    <source>
        <dbReference type="ARBA" id="ARBA00022801"/>
    </source>
</evidence>
<comment type="similarity">
    <text evidence="4">Belongs to the PTH family.</text>
</comment>
<comment type="catalytic activity">
    <reaction evidence="4">
        <text>an N-acyl-L-alpha-aminoacyl-tRNA + H2O = an N-acyl-L-amino acid + a tRNA + H(+)</text>
        <dbReference type="Rhea" id="RHEA:54448"/>
        <dbReference type="Rhea" id="RHEA-COMP:10123"/>
        <dbReference type="Rhea" id="RHEA-COMP:13883"/>
        <dbReference type="ChEBI" id="CHEBI:15377"/>
        <dbReference type="ChEBI" id="CHEBI:15378"/>
        <dbReference type="ChEBI" id="CHEBI:59874"/>
        <dbReference type="ChEBI" id="CHEBI:78442"/>
        <dbReference type="ChEBI" id="CHEBI:138191"/>
        <dbReference type="EC" id="3.1.1.29"/>
    </reaction>
</comment>
<feature type="active site" description="Proton acceptor" evidence="4">
    <location>
        <position position="19"/>
    </location>
</feature>
<dbReference type="PANTHER" id="PTHR17224:SF1">
    <property type="entry name" value="PEPTIDYL-TRNA HYDROLASE"/>
    <property type="match status" value="1"/>
</dbReference>
<name>A0A1G2Q1V0_9BACT</name>
<feature type="binding site" evidence="4">
    <location>
        <position position="62"/>
    </location>
    <ligand>
        <name>tRNA</name>
        <dbReference type="ChEBI" id="CHEBI:17843"/>
    </ligand>
</feature>
<dbReference type="Proteomes" id="UP000177575">
    <property type="component" value="Unassembled WGS sequence"/>
</dbReference>
<comment type="function">
    <text evidence="4">Catalyzes the release of premature peptidyl moieties from peptidyl-tRNA molecules trapped in stalled 50S ribosomal subunits, and thus maintains levels of free tRNAs and 50S ribosomes.</text>
</comment>
<comment type="caution">
    <text evidence="4">Lacks conserved residue(s) required for the propagation of feature annotation.</text>
</comment>
<protein>
    <recommendedName>
        <fullName evidence="4">Peptidyl-tRNA hydrolase</fullName>
        <shortName evidence="4">Pth</shortName>
        <ecNumber evidence="4">3.1.1.29</ecNumber>
    </recommendedName>
</protein>
<evidence type="ECO:0000256" key="3">
    <source>
        <dbReference type="ARBA" id="ARBA00022884"/>
    </source>
</evidence>
<comment type="caution">
    <text evidence="5">The sequence shown here is derived from an EMBL/GenBank/DDBJ whole genome shotgun (WGS) entry which is preliminary data.</text>
</comment>